<dbReference type="PANTHER" id="PTHR34722:SF4">
    <property type="entry name" value="HOMOLOG OF ODR-2 (TWO)-RELATED"/>
    <property type="match status" value="1"/>
</dbReference>
<reference evidence="3" key="2">
    <citation type="submission" date="2020-10" db="UniProtKB">
        <authorList>
            <consortium name="WormBaseParasite"/>
        </authorList>
    </citation>
    <scope>IDENTIFICATION</scope>
</reference>
<proteinExistence type="predicted"/>
<dbReference type="GO" id="GO:0030424">
    <property type="term" value="C:axon"/>
    <property type="evidence" value="ECO:0007669"/>
    <property type="project" value="TreeGrafter"/>
</dbReference>
<evidence type="ECO:0000313" key="3">
    <source>
        <dbReference type="WBParaSite" id="Pan_g13201.t1"/>
    </source>
</evidence>
<keyword evidence="2" id="KW-1185">Reference proteome</keyword>
<protein>
    <submittedName>
        <fullName evidence="3">Uncharacterized protein</fullName>
    </submittedName>
</protein>
<evidence type="ECO:0000313" key="2">
    <source>
        <dbReference type="Proteomes" id="UP000492821"/>
    </source>
</evidence>
<dbReference type="InterPro" id="IPR010558">
    <property type="entry name" value="Ly-6-related"/>
</dbReference>
<dbReference type="WBParaSite" id="Pan_g13201.t1">
    <property type="protein sequence ID" value="Pan_g13201.t1"/>
    <property type="gene ID" value="Pan_g13201"/>
</dbReference>
<feature type="chain" id="PRO_5028813758" evidence="1">
    <location>
        <begin position="21"/>
        <end position="191"/>
    </location>
</feature>
<dbReference type="GO" id="GO:0042048">
    <property type="term" value="P:olfactory behavior"/>
    <property type="evidence" value="ECO:0007669"/>
    <property type="project" value="TreeGrafter"/>
</dbReference>
<reference evidence="2" key="1">
    <citation type="journal article" date="2013" name="Genetics">
        <title>The draft genome and transcriptome of Panagrellus redivivus are shaped by the harsh demands of a free-living lifestyle.</title>
        <authorList>
            <person name="Srinivasan J."/>
            <person name="Dillman A.R."/>
            <person name="Macchietto M.G."/>
            <person name="Heikkinen L."/>
            <person name="Lakso M."/>
            <person name="Fracchia K.M."/>
            <person name="Antoshechkin I."/>
            <person name="Mortazavi A."/>
            <person name="Wong G."/>
            <person name="Sternberg P.W."/>
        </authorList>
    </citation>
    <scope>NUCLEOTIDE SEQUENCE [LARGE SCALE GENOMIC DNA]</scope>
    <source>
        <strain evidence="2">MT8872</strain>
    </source>
</reference>
<dbReference type="Proteomes" id="UP000492821">
    <property type="component" value="Unassembled WGS sequence"/>
</dbReference>
<dbReference type="PANTHER" id="PTHR34722">
    <property type="entry name" value="HOMOLOG OF ODR-2 (TWO)-RELATED"/>
    <property type="match status" value="1"/>
</dbReference>
<sequence length="191" mass="21457">MLTQTFLTLMVVIAVGKGHARRHDLERSLSGRYCFSCMSEDFQTHWPFLEQIYYRPMNFTDHCHTMPTGVVIGRTPCSHSLCVTVIEPRILAGQHIGNNVIRGCFSSVFKYGEAPQSSVVDTDCGPVPVRKLLPPHLSAQSSNRTIELCRCVGQLCNDYPWSVFNNSSVARTLKFITFAPVLLVSFLLNLF</sequence>
<dbReference type="GO" id="GO:1990834">
    <property type="term" value="P:response to odorant"/>
    <property type="evidence" value="ECO:0007669"/>
    <property type="project" value="TreeGrafter"/>
</dbReference>
<dbReference type="AlphaFoldDB" id="A0A7E4UV38"/>
<dbReference type="Pfam" id="PF06579">
    <property type="entry name" value="Ly-6_related"/>
    <property type="match status" value="1"/>
</dbReference>
<name>A0A7E4UV38_PANRE</name>
<feature type="signal peptide" evidence="1">
    <location>
        <begin position="1"/>
        <end position="20"/>
    </location>
</feature>
<keyword evidence="1" id="KW-0732">Signal</keyword>
<evidence type="ECO:0000256" key="1">
    <source>
        <dbReference type="SAM" id="SignalP"/>
    </source>
</evidence>
<dbReference type="GO" id="GO:0043025">
    <property type="term" value="C:neuronal cell body"/>
    <property type="evidence" value="ECO:0007669"/>
    <property type="project" value="TreeGrafter"/>
</dbReference>
<accession>A0A7E4UV38</accession>
<organism evidence="2 3">
    <name type="scientific">Panagrellus redivivus</name>
    <name type="common">Microworm</name>
    <dbReference type="NCBI Taxonomy" id="6233"/>
    <lineage>
        <taxon>Eukaryota</taxon>
        <taxon>Metazoa</taxon>
        <taxon>Ecdysozoa</taxon>
        <taxon>Nematoda</taxon>
        <taxon>Chromadorea</taxon>
        <taxon>Rhabditida</taxon>
        <taxon>Tylenchina</taxon>
        <taxon>Panagrolaimomorpha</taxon>
        <taxon>Panagrolaimoidea</taxon>
        <taxon>Panagrolaimidae</taxon>
        <taxon>Panagrellus</taxon>
    </lineage>
</organism>